<gene>
    <name evidence="2" type="ORF">RRG08_039429</name>
</gene>
<accession>A0AAE1ABB4</accession>
<feature type="domain" description="C-type lectin" evidence="1">
    <location>
        <begin position="30"/>
        <end position="90"/>
    </location>
</feature>
<proteinExistence type="predicted"/>
<name>A0AAE1ABB4_9GAST</name>
<comment type="caution">
    <text evidence="2">The sequence shown here is derived from an EMBL/GenBank/DDBJ whole genome shotgun (WGS) entry which is preliminary data.</text>
</comment>
<dbReference type="CDD" id="cd00037">
    <property type="entry name" value="CLECT"/>
    <property type="match status" value="1"/>
</dbReference>
<protein>
    <recommendedName>
        <fullName evidence="1">C-type lectin domain-containing protein</fullName>
    </recommendedName>
</protein>
<dbReference type="Pfam" id="PF00059">
    <property type="entry name" value="Lectin_C"/>
    <property type="match status" value="1"/>
</dbReference>
<keyword evidence="3" id="KW-1185">Reference proteome</keyword>
<evidence type="ECO:0000313" key="2">
    <source>
        <dbReference type="EMBL" id="KAK3784428.1"/>
    </source>
</evidence>
<dbReference type="InterPro" id="IPR016186">
    <property type="entry name" value="C-type_lectin-like/link_sf"/>
</dbReference>
<dbReference type="InterPro" id="IPR016187">
    <property type="entry name" value="CTDL_fold"/>
</dbReference>
<evidence type="ECO:0000313" key="3">
    <source>
        <dbReference type="Proteomes" id="UP001283361"/>
    </source>
</evidence>
<organism evidence="2 3">
    <name type="scientific">Elysia crispata</name>
    <name type="common">lettuce slug</name>
    <dbReference type="NCBI Taxonomy" id="231223"/>
    <lineage>
        <taxon>Eukaryota</taxon>
        <taxon>Metazoa</taxon>
        <taxon>Spiralia</taxon>
        <taxon>Lophotrochozoa</taxon>
        <taxon>Mollusca</taxon>
        <taxon>Gastropoda</taxon>
        <taxon>Heterobranchia</taxon>
        <taxon>Euthyneura</taxon>
        <taxon>Panpulmonata</taxon>
        <taxon>Sacoglossa</taxon>
        <taxon>Placobranchoidea</taxon>
        <taxon>Plakobranchidae</taxon>
        <taxon>Elysia</taxon>
    </lineage>
</organism>
<dbReference type="EMBL" id="JAWDGP010002247">
    <property type="protein sequence ID" value="KAK3784428.1"/>
    <property type="molecule type" value="Genomic_DNA"/>
</dbReference>
<dbReference type="AlphaFoldDB" id="A0AAE1ABB4"/>
<evidence type="ECO:0000259" key="1">
    <source>
        <dbReference type="Pfam" id="PF00059"/>
    </source>
</evidence>
<dbReference type="Gene3D" id="3.10.100.10">
    <property type="entry name" value="Mannose-Binding Protein A, subunit A"/>
    <property type="match status" value="1"/>
</dbReference>
<sequence length="155" mass="17172">MNLFRVIQQALQYQYNSRNLTTCLALSTEKANYLKAVQVCGGQGGYVASAKTLEKLTLLLTLAQDRYFWVGLDDRKKNKDFVWLDDGSMLTPLQVQELFVPATPSWLATASGLRKSAQIMTTYPVLPLYACVSLTEAINPVMAIPVATPKCIAYS</sequence>
<dbReference type="InterPro" id="IPR001304">
    <property type="entry name" value="C-type_lectin-like"/>
</dbReference>
<dbReference type="Proteomes" id="UP001283361">
    <property type="component" value="Unassembled WGS sequence"/>
</dbReference>
<reference evidence="2" key="1">
    <citation type="journal article" date="2023" name="G3 (Bethesda)">
        <title>A reference genome for the long-term kleptoplast-retaining sea slug Elysia crispata morphotype clarki.</title>
        <authorList>
            <person name="Eastman K.E."/>
            <person name="Pendleton A.L."/>
            <person name="Shaikh M.A."/>
            <person name="Suttiyut T."/>
            <person name="Ogas R."/>
            <person name="Tomko P."/>
            <person name="Gavelis G."/>
            <person name="Widhalm J.R."/>
            <person name="Wisecaver J.H."/>
        </authorList>
    </citation>
    <scope>NUCLEOTIDE SEQUENCE</scope>
    <source>
        <strain evidence="2">ECLA1</strain>
    </source>
</reference>
<dbReference type="SUPFAM" id="SSF56436">
    <property type="entry name" value="C-type lectin-like"/>
    <property type="match status" value="1"/>
</dbReference>